<organism evidence="3 4">
    <name type="scientific">Apatococcus lobatus</name>
    <dbReference type="NCBI Taxonomy" id="904363"/>
    <lineage>
        <taxon>Eukaryota</taxon>
        <taxon>Viridiplantae</taxon>
        <taxon>Chlorophyta</taxon>
        <taxon>core chlorophytes</taxon>
        <taxon>Trebouxiophyceae</taxon>
        <taxon>Chlorellales</taxon>
        <taxon>Chlorellaceae</taxon>
        <taxon>Apatococcus</taxon>
    </lineage>
</organism>
<keyword evidence="4" id="KW-1185">Reference proteome</keyword>
<feature type="region of interest" description="Disordered" evidence="1">
    <location>
        <begin position="1"/>
        <end position="23"/>
    </location>
</feature>
<comment type="caution">
    <text evidence="3">The sequence shown here is derived from an EMBL/GenBank/DDBJ whole genome shotgun (WGS) entry which is preliminary data.</text>
</comment>
<feature type="domain" description="LITAF" evidence="2">
    <location>
        <begin position="83"/>
        <end position="141"/>
    </location>
</feature>
<evidence type="ECO:0000313" key="3">
    <source>
        <dbReference type="EMBL" id="KAK9830673.1"/>
    </source>
</evidence>
<sequence length="145" mass="15218">MGEGAVAGVPAHYPNPHQQTTAQPVGYGNQVVGTQTFFQQPQTAAPAPIADSNIVGPMSTAEPLYSPPDQTGPTFLGATVGHQPIMIHCGTCGYQGWSHLRQVRGWAHGLAAVMTFGIALATPLAMDTYHDCPKCHKAVAVAKLM</sequence>
<name>A0AAW1RA42_9CHLO</name>
<proteinExistence type="predicted"/>
<gene>
    <name evidence="3" type="ORF">WJX74_001932</name>
</gene>
<evidence type="ECO:0000259" key="2">
    <source>
        <dbReference type="Pfam" id="PF10601"/>
    </source>
</evidence>
<reference evidence="3 4" key="1">
    <citation type="journal article" date="2024" name="Nat. Commun.">
        <title>Phylogenomics reveals the evolutionary origins of lichenization in chlorophyte algae.</title>
        <authorList>
            <person name="Puginier C."/>
            <person name="Libourel C."/>
            <person name="Otte J."/>
            <person name="Skaloud P."/>
            <person name="Haon M."/>
            <person name="Grisel S."/>
            <person name="Petersen M."/>
            <person name="Berrin J.G."/>
            <person name="Delaux P.M."/>
            <person name="Dal Grande F."/>
            <person name="Keller J."/>
        </authorList>
    </citation>
    <scope>NUCLEOTIDE SEQUENCE [LARGE SCALE GENOMIC DNA]</scope>
    <source>
        <strain evidence="3 4">SAG 2145</strain>
    </source>
</reference>
<dbReference type="Pfam" id="PF10601">
    <property type="entry name" value="zf-LITAF-like"/>
    <property type="match status" value="1"/>
</dbReference>
<dbReference type="InterPro" id="IPR006629">
    <property type="entry name" value="LITAF"/>
</dbReference>
<dbReference type="EMBL" id="JALJOS010000015">
    <property type="protein sequence ID" value="KAK9830673.1"/>
    <property type="molecule type" value="Genomic_DNA"/>
</dbReference>
<evidence type="ECO:0000256" key="1">
    <source>
        <dbReference type="SAM" id="MobiDB-lite"/>
    </source>
</evidence>
<dbReference type="AlphaFoldDB" id="A0AAW1RA42"/>
<dbReference type="Proteomes" id="UP001438707">
    <property type="component" value="Unassembled WGS sequence"/>
</dbReference>
<evidence type="ECO:0000313" key="4">
    <source>
        <dbReference type="Proteomes" id="UP001438707"/>
    </source>
</evidence>
<accession>A0AAW1RA42</accession>
<protein>
    <recommendedName>
        <fullName evidence="2">LITAF domain-containing protein</fullName>
    </recommendedName>
</protein>